<dbReference type="PANTHER" id="PTHR32182">
    <property type="entry name" value="DNA REPLICATION AND REPAIR PROTEIN RECF"/>
    <property type="match status" value="1"/>
</dbReference>
<dbReference type="PANTHER" id="PTHR32182:SF22">
    <property type="entry name" value="ATP-DEPENDENT ENDONUCLEASE, OLD FAMILY-RELATED"/>
    <property type="match status" value="1"/>
</dbReference>
<feature type="domain" description="AAA+ ATPase" evidence="1">
    <location>
        <begin position="20"/>
        <end position="352"/>
    </location>
</feature>
<comment type="caution">
    <text evidence="2">The sequence shown here is derived from an EMBL/GenBank/DDBJ whole genome shotgun (WGS) entry which is preliminary data.</text>
</comment>
<protein>
    <submittedName>
        <fullName evidence="2">AAA family ATPase</fullName>
    </submittedName>
</protein>
<dbReference type="Proteomes" id="UP001291309">
    <property type="component" value="Unassembled WGS sequence"/>
</dbReference>
<dbReference type="EMBL" id="JAXIVS010000002">
    <property type="protein sequence ID" value="MDY7225969.1"/>
    <property type="molecule type" value="Genomic_DNA"/>
</dbReference>
<dbReference type="SMART" id="SM00382">
    <property type="entry name" value="AAA"/>
    <property type="match status" value="1"/>
</dbReference>
<keyword evidence="3" id="KW-1185">Reference proteome</keyword>
<organism evidence="2 3">
    <name type="scientific">Hyalangium rubrum</name>
    <dbReference type="NCBI Taxonomy" id="3103134"/>
    <lineage>
        <taxon>Bacteria</taxon>
        <taxon>Pseudomonadati</taxon>
        <taxon>Myxococcota</taxon>
        <taxon>Myxococcia</taxon>
        <taxon>Myxococcales</taxon>
        <taxon>Cystobacterineae</taxon>
        <taxon>Archangiaceae</taxon>
        <taxon>Hyalangium</taxon>
    </lineage>
</organism>
<proteinExistence type="predicted"/>
<evidence type="ECO:0000313" key="2">
    <source>
        <dbReference type="EMBL" id="MDY7225969.1"/>
    </source>
</evidence>
<gene>
    <name evidence="2" type="ORF">SYV04_06225</name>
</gene>
<accession>A0ABU5GYK8</accession>
<dbReference type="Gene3D" id="3.40.50.300">
    <property type="entry name" value="P-loop containing nucleotide triphosphate hydrolases"/>
    <property type="match status" value="1"/>
</dbReference>
<sequence>MIRKVLFRKFKAYRSLDVELEPFTVLVGPNASGKTTLLEGLLLATDVASEEKNPPTNPMAFISPVIRTREGLLTRDATPPLEIGITGNWKGTEAELWLRGAVRKAENPKKEEWVFSISGKIDGQDFRPGLNPIQQRVDQKKLSMLRSELRSTAVLRFEPRRLAEPSYSEEEIPRVDSDGSGLAAVLAQLKLTDDEQFNAIESFLKQIVPTVQRIRVERAAVEQTALRTVALDEQQIKVPETRTLWGNRIVFDMVGAKGVPADTAGEGTLMALGLLAVVMGPSRPKLILLDDVELALHPMAQGKLIQVLRGLQSHNPELQIVATSHSPFILNHLDPKEVRMTFLSENGIARCEKLTAHPEFEKWKDLMSPGEFWSTVGENWLEKVGEASASE</sequence>
<evidence type="ECO:0000259" key="1">
    <source>
        <dbReference type="SMART" id="SM00382"/>
    </source>
</evidence>
<dbReference type="InterPro" id="IPR003593">
    <property type="entry name" value="AAA+_ATPase"/>
</dbReference>
<dbReference type="SUPFAM" id="SSF52540">
    <property type="entry name" value="P-loop containing nucleoside triphosphate hydrolases"/>
    <property type="match status" value="1"/>
</dbReference>
<evidence type="ECO:0000313" key="3">
    <source>
        <dbReference type="Proteomes" id="UP001291309"/>
    </source>
</evidence>
<reference evidence="2 3" key="1">
    <citation type="submission" date="2023-12" db="EMBL/GenBank/DDBJ databases">
        <title>the genome sequence of Hyalangium sp. s54d21.</title>
        <authorList>
            <person name="Zhang X."/>
        </authorList>
    </citation>
    <scope>NUCLEOTIDE SEQUENCE [LARGE SCALE GENOMIC DNA]</scope>
    <source>
        <strain evidence="3">s54d21</strain>
    </source>
</reference>
<dbReference type="InterPro" id="IPR027417">
    <property type="entry name" value="P-loop_NTPase"/>
</dbReference>
<dbReference type="RefSeq" id="WP_321544691.1">
    <property type="nucleotide sequence ID" value="NZ_JAXIVS010000002.1"/>
</dbReference>
<name>A0ABU5GYK8_9BACT</name>
<dbReference type="Pfam" id="PF13304">
    <property type="entry name" value="AAA_21"/>
    <property type="match status" value="1"/>
</dbReference>
<dbReference type="InterPro" id="IPR003959">
    <property type="entry name" value="ATPase_AAA_core"/>
</dbReference>